<dbReference type="AlphaFoldDB" id="A0A9X2XS80"/>
<protein>
    <submittedName>
        <fullName evidence="2">Uncharacterized protein</fullName>
    </submittedName>
</protein>
<keyword evidence="4" id="KW-1185">Reference proteome</keyword>
<name>A0A9X2XS80_9MYCO</name>
<reference evidence="2" key="1">
    <citation type="submission" date="2020-07" db="EMBL/GenBank/DDBJ databases">
        <authorList>
            <person name="Pettersson B.M.F."/>
            <person name="Behra P.R.K."/>
            <person name="Ramesh M."/>
            <person name="Das S."/>
            <person name="Dasgupta S."/>
            <person name="Kirsebom L.A."/>
        </authorList>
    </citation>
    <scope>NUCLEOTIDE SEQUENCE</scope>
    <source>
        <strain evidence="2">DSM 45406</strain>
    </source>
</reference>
<evidence type="ECO:0000313" key="4">
    <source>
        <dbReference type="Proteomes" id="UP001055159"/>
    </source>
</evidence>
<proteinExistence type="predicted"/>
<dbReference type="RefSeq" id="WP_043415525.1">
    <property type="nucleotide sequence ID" value="NZ_CP092427.2"/>
</dbReference>
<evidence type="ECO:0000313" key="5">
    <source>
        <dbReference type="Proteomes" id="UP001140272"/>
    </source>
</evidence>
<feature type="compositionally biased region" description="Low complexity" evidence="1">
    <location>
        <begin position="115"/>
        <end position="130"/>
    </location>
</feature>
<sequence>MQKLLQSLSEADFQVVRATEPKQMSGLDEDELLELHARVRRARNKHVTNYRRAGAGKVGVKGSRAAARNANERNAERAEIFEDALSRVSRQLAVVARRSATELKAERLARASGETAPATTAPRTTAAAPRSGRRVEAARKSPARKKREAGSRAAGARRQAKRDGKSAV</sequence>
<reference evidence="3" key="3">
    <citation type="submission" date="2022-08" db="EMBL/GenBank/DDBJ databases">
        <title>Whole genome sequencing of non-tuberculosis mycobacteria type-strains.</title>
        <authorList>
            <person name="Igarashi Y."/>
            <person name="Osugi A."/>
            <person name="Mitarai S."/>
        </authorList>
    </citation>
    <scope>NUCLEOTIDE SEQUENCE</scope>
    <source>
        <strain evidence="3">JCM 16372</strain>
    </source>
</reference>
<dbReference type="EMBL" id="JACKRN010000045">
    <property type="protein sequence ID" value="MCV7069346.1"/>
    <property type="molecule type" value="Genomic_DNA"/>
</dbReference>
<evidence type="ECO:0000256" key="1">
    <source>
        <dbReference type="SAM" id="MobiDB-lite"/>
    </source>
</evidence>
<accession>A0A9X2XS80</accession>
<evidence type="ECO:0000313" key="2">
    <source>
        <dbReference type="EMBL" id="MCV7069346.1"/>
    </source>
</evidence>
<feature type="region of interest" description="Disordered" evidence="1">
    <location>
        <begin position="104"/>
        <end position="168"/>
    </location>
</feature>
<dbReference type="EMBL" id="CP092427">
    <property type="protein sequence ID" value="ULP39704.1"/>
    <property type="molecule type" value="Genomic_DNA"/>
</dbReference>
<gene>
    <name evidence="2" type="ORF">H7H73_01240</name>
    <name evidence="3" type="ORF">MJO55_22800</name>
</gene>
<evidence type="ECO:0000313" key="3">
    <source>
        <dbReference type="EMBL" id="ULP39704.1"/>
    </source>
</evidence>
<dbReference type="Proteomes" id="UP001055159">
    <property type="component" value="Chromosome"/>
</dbReference>
<organism evidence="2 5">
    <name type="scientific">Mycolicibacterium rufum</name>
    <dbReference type="NCBI Taxonomy" id="318424"/>
    <lineage>
        <taxon>Bacteria</taxon>
        <taxon>Bacillati</taxon>
        <taxon>Actinomycetota</taxon>
        <taxon>Actinomycetes</taxon>
        <taxon>Mycobacteriales</taxon>
        <taxon>Mycobacteriaceae</taxon>
        <taxon>Mycolicibacterium</taxon>
    </lineage>
</organism>
<reference evidence="2" key="2">
    <citation type="journal article" date="2022" name="BMC Genomics">
        <title>Comparative genome analysis of mycobacteria focusing on tRNA and non-coding RNA.</title>
        <authorList>
            <person name="Behra P.R.K."/>
            <person name="Pettersson B.M.F."/>
            <person name="Ramesh M."/>
            <person name="Das S."/>
            <person name="Dasgupta S."/>
            <person name="Kirsebom L.A."/>
        </authorList>
    </citation>
    <scope>NUCLEOTIDE SEQUENCE</scope>
    <source>
        <strain evidence="2">DSM 45406</strain>
    </source>
</reference>
<dbReference type="Proteomes" id="UP001140272">
    <property type="component" value="Unassembled WGS sequence"/>
</dbReference>